<proteinExistence type="evidence at transcript level"/>
<dbReference type="PROSITE" id="PS51375">
    <property type="entry name" value="PPR"/>
    <property type="match status" value="3"/>
</dbReference>
<reference evidence="3" key="2">
    <citation type="submission" date="2018-02" db="EMBL/GenBank/DDBJ databases">
        <authorList>
            <person name="Li H.Q."/>
            <person name="Lu S.F."/>
        </authorList>
    </citation>
    <scope>NUCLEOTIDE SEQUENCE</scope>
</reference>
<reference evidence="3" key="1">
    <citation type="journal article" date="2018" name="Molecules">
        <title>The Pentatricopeptide Repeat Gene Family in Salvia miltiorrhiza: Genome-Wide Characterization and Expression Analysis.</title>
        <authorList>
            <person name="Li H."/>
            <person name="Li C."/>
            <person name="Deng Y."/>
            <person name="Jiang X."/>
            <person name="Lu S."/>
        </authorList>
    </citation>
    <scope>NUCLEOTIDE SEQUENCE</scope>
</reference>
<feature type="repeat" description="PPR" evidence="2">
    <location>
        <begin position="97"/>
        <end position="133"/>
    </location>
</feature>
<dbReference type="Pfam" id="PF20431">
    <property type="entry name" value="E_motif"/>
    <property type="match status" value="1"/>
</dbReference>
<dbReference type="InterPro" id="IPR011990">
    <property type="entry name" value="TPR-like_helical_dom_sf"/>
</dbReference>
<sequence length="521" mass="58641">MVRFSASTVSEIQAPKPFNCNSNFTPLERCFSLLKSCSSLKQILQIHVQLIISGLYGNSCFTDEIILLCTSGSIRAKHQIDCINHAHRVANFYQKLKSSSWNSVIRAYATSNSGSQREAMRAFLDMRRLGVGPDEHTFPYVFKSCASFSGLSEGRQVHGDALKHGCLLNVYVQNSMIHCYGFCKKLMDAYRVFDEMTHRTLVSWNSMMNVNAECGWFYDSVELFFKMRNSGFVPDETTMVIALSACAEIGNLSLGKWLHSQVIENGMVVNCQLGTALVDMYGKCGDVVYASLVFNRMVNRNIWTWSSMIIGFAQHGFARQALEIFREMRNHSIKPNHVTFLGVLCACSHAGLMEDGQRYFTEMEQVHGIKPMMVHYGAMVDMLGRAGHLKDAYDFVMSMPVEADGVLWRALLSSCHIQDVNDCSGVSEKVREKLIELEPKRSGNLVMIANNYAEVGLWEKAEDLRSKMRDKGLKKIAGESCIEISGTTFRFLSGDNSCFACEDIFLLLKILNLHMKIICLD</sequence>
<dbReference type="Gene3D" id="1.25.40.10">
    <property type="entry name" value="Tetratricopeptide repeat domain"/>
    <property type="match status" value="4"/>
</dbReference>
<dbReference type="EMBL" id="MH004738">
    <property type="protein sequence ID" value="AYM00738.1"/>
    <property type="molecule type" value="mRNA"/>
</dbReference>
<dbReference type="Pfam" id="PF01535">
    <property type="entry name" value="PPR"/>
    <property type="match status" value="3"/>
</dbReference>
<dbReference type="InterPro" id="IPR046960">
    <property type="entry name" value="PPR_At4g14850-like_plant"/>
</dbReference>
<feature type="repeat" description="PPR" evidence="2">
    <location>
        <begin position="301"/>
        <end position="335"/>
    </location>
</feature>
<dbReference type="GO" id="GO:0009451">
    <property type="term" value="P:RNA modification"/>
    <property type="evidence" value="ECO:0007669"/>
    <property type="project" value="InterPro"/>
</dbReference>
<evidence type="ECO:0000256" key="2">
    <source>
        <dbReference type="PROSITE-ProRule" id="PRU00708"/>
    </source>
</evidence>
<dbReference type="FunFam" id="1.25.40.10:FF:000090">
    <property type="entry name" value="Pentatricopeptide repeat-containing protein, chloroplastic"/>
    <property type="match status" value="1"/>
</dbReference>
<evidence type="ECO:0000313" key="3">
    <source>
        <dbReference type="EMBL" id="AYM00738.1"/>
    </source>
</evidence>
<dbReference type="InterPro" id="IPR046848">
    <property type="entry name" value="E_motif"/>
</dbReference>
<dbReference type="GO" id="GO:0003723">
    <property type="term" value="F:RNA binding"/>
    <property type="evidence" value="ECO:0007669"/>
    <property type="project" value="InterPro"/>
</dbReference>
<feature type="repeat" description="PPR" evidence="2">
    <location>
        <begin position="200"/>
        <end position="234"/>
    </location>
</feature>
<dbReference type="Pfam" id="PF13041">
    <property type="entry name" value="PPR_2"/>
    <property type="match status" value="1"/>
</dbReference>
<dbReference type="InterPro" id="IPR002885">
    <property type="entry name" value="PPR_rpt"/>
</dbReference>
<name>A0A678WDC0_SALMI</name>
<accession>A0A678WDC0</accession>
<dbReference type="PANTHER" id="PTHR47926:SF347">
    <property type="entry name" value="PENTATRICOPEPTIDE REPEAT-CONTAINING PROTEIN"/>
    <property type="match status" value="1"/>
</dbReference>
<keyword evidence="1" id="KW-0677">Repeat</keyword>
<dbReference type="NCBIfam" id="TIGR00756">
    <property type="entry name" value="PPR"/>
    <property type="match status" value="2"/>
</dbReference>
<evidence type="ECO:0000256" key="1">
    <source>
        <dbReference type="ARBA" id="ARBA00022737"/>
    </source>
</evidence>
<dbReference type="AlphaFoldDB" id="A0A678WDC0"/>
<protein>
    <submittedName>
        <fullName evidence="3">Pentatricopeptide repeat protein</fullName>
    </submittedName>
</protein>
<organism evidence="3">
    <name type="scientific">Salvia miltiorrhiza</name>
    <name type="common">Chinese sage</name>
    <dbReference type="NCBI Taxonomy" id="226208"/>
    <lineage>
        <taxon>Eukaryota</taxon>
        <taxon>Viridiplantae</taxon>
        <taxon>Streptophyta</taxon>
        <taxon>Embryophyta</taxon>
        <taxon>Tracheophyta</taxon>
        <taxon>Spermatophyta</taxon>
        <taxon>Magnoliopsida</taxon>
        <taxon>eudicotyledons</taxon>
        <taxon>Gunneridae</taxon>
        <taxon>Pentapetalae</taxon>
        <taxon>asterids</taxon>
        <taxon>lamiids</taxon>
        <taxon>Lamiales</taxon>
        <taxon>Lamiaceae</taxon>
        <taxon>Nepetoideae</taxon>
        <taxon>Mentheae</taxon>
        <taxon>Salviinae</taxon>
        <taxon>Salvia</taxon>
        <taxon>Salvia incertae sedis</taxon>
    </lineage>
</organism>
<dbReference type="FunFam" id="1.25.40.10:FF:000427">
    <property type="entry name" value="Pentatricopeptide repeat-containing protein chloroplastic"/>
    <property type="match status" value="1"/>
</dbReference>
<dbReference type="PANTHER" id="PTHR47926">
    <property type="entry name" value="PENTATRICOPEPTIDE REPEAT-CONTAINING PROTEIN"/>
    <property type="match status" value="1"/>
</dbReference>